<evidence type="ECO:0000256" key="2">
    <source>
        <dbReference type="SAM" id="Phobius"/>
    </source>
</evidence>
<evidence type="ECO:0000313" key="3">
    <source>
        <dbReference type="EMBL" id="SFQ41178.1"/>
    </source>
</evidence>
<protein>
    <submittedName>
        <fullName evidence="3">Uncharacterized protein</fullName>
    </submittedName>
</protein>
<dbReference type="AlphaFoldDB" id="A0A1I5YAF8"/>
<keyword evidence="2" id="KW-0812">Transmembrane</keyword>
<feature type="transmembrane region" description="Helical" evidence="2">
    <location>
        <begin position="60"/>
        <end position="79"/>
    </location>
</feature>
<dbReference type="EMBL" id="FOVH01000031">
    <property type="protein sequence ID" value="SFQ41178.1"/>
    <property type="molecule type" value="Genomic_DNA"/>
</dbReference>
<dbReference type="RefSeq" id="WP_083598561.1">
    <property type="nucleotide sequence ID" value="NZ_CP083237.1"/>
</dbReference>
<keyword evidence="2" id="KW-1133">Transmembrane helix</keyword>
<organism evidence="3 4">
    <name type="scientific">Actinomadura madurae</name>
    <dbReference type="NCBI Taxonomy" id="1993"/>
    <lineage>
        <taxon>Bacteria</taxon>
        <taxon>Bacillati</taxon>
        <taxon>Actinomycetota</taxon>
        <taxon>Actinomycetes</taxon>
        <taxon>Streptosporangiales</taxon>
        <taxon>Thermomonosporaceae</taxon>
        <taxon>Actinomadura</taxon>
    </lineage>
</organism>
<keyword evidence="2" id="KW-0472">Membrane</keyword>
<name>A0A1I5YAF8_9ACTN</name>
<sequence>MLDAMITWTSDLVHHSGLHDLVQADPTPTPSGGGGIPQPENGVRPPGAEKFETMLGWAKWGALFCCVAGFLVIGARMGYQHKRGEAGGHMGSLAIASAACIIVASAVLFVEKFAGS</sequence>
<evidence type="ECO:0000256" key="1">
    <source>
        <dbReference type="SAM" id="MobiDB-lite"/>
    </source>
</evidence>
<dbReference type="Proteomes" id="UP000183413">
    <property type="component" value="Unassembled WGS sequence"/>
</dbReference>
<feature type="region of interest" description="Disordered" evidence="1">
    <location>
        <begin position="23"/>
        <end position="47"/>
    </location>
</feature>
<accession>A0A1I5YAF8</accession>
<evidence type="ECO:0000313" key="4">
    <source>
        <dbReference type="Proteomes" id="UP000183413"/>
    </source>
</evidence>
<dbReference type="OrthoDB" id="4250843at2"/>
<dbReference type="STRING" id="1993.SAMN04489713_1318"/>
<keyword evidence="4" id="KW-1185">Reference proteome</keyword>
<feature type="transmembrane region" description="Helical" evidence="2">
    <location>
        <begin position="91"/>
        <end position="110"/>
    </location>
</feature>
<reference evidence="3 4" key="1">
    <citation type="submission" date="2016-10" db="EMBL/GenBank/DDBJ databases">
        <authorList>
            <person name="de Groot N.N."/>
        </authorList>
    </citation>
    <scope>NUCLEOTIDE SEQUENCE [LARGE SCALE GENOMIC DNA]</scope>
    <source>
        <strain evidence="3 4">DSM 43067</strain>
    </source>
</reference>
<proteinExistence type="predicted"/>
<dbReference type="GeneID" id="99652923"/>
<gene>
    <name evidence="3" type="ORF">SAMN04489713_1318</name>
</gene>
<dbReference type="InParanoid" id="A0A1I5YAF8"/>